<accession>A0A8J2SLZ1</accession>
<dbReference type="EMBL" id="CAKKNE010000004">
    <property type="protein sequence ID" value="CAH0374888.1"/>
    <property type="molecule type" value="Genomic_DNA"/>
</dbReference>
<organism evidence="1 2">
    <name type="scientific">Pelagomonas calceolata</name>
    <dbReference type="NCBI Taxonomy" id="35677"/>
    <lineage>
        <taxon>Eukaryota</taxon>
        <taxon>Sar</taxon>
        <taxon>Stramenopiles</taxon>
        <taxon>Ochrophyta</taxon>
        <taxon>Pelagophyceae</taxon>
        <taxon>Pelagomonadales</taxon>
        <taxon>Pelagomonadaceae</taxon>
        <taxon>Pelagomonas</taxon>
    </lineage>
</organism>
<dbReference type="AlphaFoldDB" id="A0A8J2SLZ1"/>
<proteinExistence type="predicted"/>
<feature type="non-terminal residue" evidence="1">
    <location>
        <position position="1"/>
    </location>
</feature>
<evidence type="ECO:0000313" key="2">
    <source>
        <dbReference type="Proteomes" id="UP000789595"/>
    </source>
</evidence>
<gene>
    <name evidence="1" type="ORF">PECAL_4P21980</name>
</gene>
<protein>
    <submittedName>
        <fullName evidence="1">Uncharacterized protein</fullName>
    </submittedName>
</protein>
<name>A0A8J2SLZ1_9STRA</name>
<dbReference type="Proteomes" id="UP000789595">
    <property type="component" value="Unassembled WGS sequence"/>
</dbReference>
<reference evidence="1" key="1">
    <citation type="submission" date="2021-11" db="EMBL/GenBank/DDBJ databases">
        <authorList>
            <consortium name="Genoscope - CEA"/>
            <person name="William W."/>
        </authorList>
    </citation>
    <scope>NUCLEOTIDE SEQUENCE</scope>
</reference>
<comment type="caution">
    <text evidence="1">The sequence shown here is derived from an EMBL/GenBank/DDBJ whole genome shotgun (WGS) entry which is preliminary data.</text>
</comment>
<evidence type="ECO:0000313" key="1">
    <source>
        <dbReference type="EMBL" id="CAH0374888.1"/>
    </source>
</evidence>
<sequence>LAFHFRHTPLVLLVPHVVDVQRDAVDRQDDVHLAVLPGDADEAVLGRVPVHGRARVHSRAVFLHDDRGHDVLERPVEPLQLFQDRVRHAIRPIPDFFRVVGAVAQGAHDGILGDGFNVLLGELVVLHRAASARGAALSRWR</sequence>
<keyword evidence="2" id="KW-1185">Reference proteome</keyword>